<dbReference type="Proteomes" id="UP000198462">
    <property type="component" value="Unassembled WGS sequence"/>
</dbReference>
<evidence type="ECO:0000313" key="3">
    <source>
        <dbReference type="EMBL" id="OWV33805.1"/>
    </source>
</evidence>
<organism evidence="3 4">
    <name type="scientific">Pacificimonas flava</name>
    <dbReference type="NCBI Taxonomy" id="1234595"/>
    <lineage>
        <taxon>Bacteria</taxon>
        <taxon>Pseudomonadati</taxon>
        <taxon>Pseudomonadota</taxon>
        <taxon>Alphaproteobacteria</taxon>
        <taxon>Sphingomonadales</taxon>
        <taxon>Sphingosinicellaceae</taxon>
        <taxon>Pacificimonas</taxon>
    </lineage>
</organism>
<name>A0A219B623_9SPHN</name>
<comment type="caution">
    <text evidence="3">The sequence shown here is derived from an EMBL/GenBank/DDBJ whole genome shotgun (WGS) entry which is preliminary data.</text>
</comment>
<dbReference type="EMBL" id="NFZT01000001">
    <property type="protein sequence ID" value="OWV33805.1"/>
    <property type="molecule type" value="Genomic_DNA"/>
</dbReference>
<dbReference type="InterPro" id="IPR025202">
    <property type="entry name" value="PLD-like_dom"/>
</dbReference>
<proteinExistence type="predicted"/>
<evidence type="ECO:0000313" key="4">
    <source>
        <dbReference type="Proteomes" id="UP000198462"/>
    </source>
</evidence>
<reference evidence="4" key="1">
    <citation type="submission" date="2017-05" db="EMBL/GenBank/DDBJ databases">
        <authorList>
            <person name="Lin X."/>
        </authorList>
    </citation>
    <scope>NUCLEOTIDE SEQUENCE [LARGE SCALE GENOMIC DNA]</scope>
    <source>
        <strain evidence="4">JLT2012</strain>
    </source>
</reference>
<feature type="domain" description="Phospholipase D-like" evidence="2">
    <location>
        <begin position="212"/>
        <end position="323"/>
    </location>
</feature>
<dbReference type="Pfam" id="PF13091">
    <property type="entry name" value="PLDc_2"/>
    <property type="match status" value="2"/>
</dbReference>
<dbReference type="AlphaFoldDB" id="A0A219B623"/>
<evidence type="ECO:0000259" key="2">
    <source>
        <dbReference type="Pfam" id="PF13091"/>
    </source>
</evidence>
<gene>
    <name evidence="3" type="ORF">B5C34_10265</name>
</gene>
<accession>A0A219B623</accession>
<dbReference type="OrthoDB" id="7549954at2"/>
<feature type="domain" description="Phospholipase D-like" evidence="2">
    <location>
        <begin position="34"/>
        <end position="121"/>
    </location>
</feature>
<protein>
    <recommendedName>
        <fullName evidence="2">Phospholipase D-like domain-containing protein</fullName>
    </recommendedName>
</protein>
<dbReference type="Gene3D" id="3.30.870.10">
    <property type="entry name" value="Endonuclease Chain A"/>
    <property type="match status" value="2"/>
</dbReference>
<keyword evidence="4" id="KW-1185">Reference proteome</keyword>
<sequence length="373" mass="41177">MAIGRVVFGGPDMKPRRLRDLLQSEIEAVPPGGRIDWATYYFRDRRLARALVAAQRRGVQVCITMERTPRRADANACVVDILQRGGVDRLTARRWWPGRLHSKVYAFSHPDRCWIGSFNPSGDEVDDPDILAAIGDQDRGDNLLVELRAPELVEAGRRTVEMLGRGVPPLVRFDRRYTRVARARGTQLFRYPRLGASPLSPSLAKLGPGDEVTAAISHLKPGPLLAALDAGAARGAHVMLFVHDSQRRVPASVRRYSSLELTRVGDTATAPMHAKMLYARIAGRRQVWTGSLNFNLRSRYLNAETLLLSDDERFCDMVESRLNEIGARSLPGKPGFSTGLPVPPRDREAYPAPAGPSRKGAGNRFIPPPDPGA</sequence>
<dbReference type="SUPFAM" id="SSF56024">
    <property type="entry name" value="Phospholipase D/nuclease"/>
    <property type="match status" value="2"/>
</dbReference>
<dbReference type="RefSeq" id="WP_088712528.1">
    <property type="nucleotide sequence ID" value="NZ_NFZT01000001.1"/>
</dbReference>
<feature type="region of interest" description="Disordered" evidence="1">
    <location>
        <begin position="328"/>
        <end position="373"/>
    </location>
</feature>
<evidence type="ECO:0000256" key="1">
    <source>
        <dbReference type="SAM" id="MobiDB-lite"/>
    </source>
</evidence>